<dbReference type="SUPFAM" id="SSF55785">
    <property type="entry name" value="PYP-like sensor domain (PAS domain)"/>
    <property type="match status" value="1"/>
</dbReference>
<dbReference type="Pfam" id="PF00158">
    <property type="entry name" value="Sigma54_activat"/>
    <property type="match status" value="1"/>
</dbReference>
<dbReference type="InterPro" id="IPR002078">
    <property type="entry name" value="Sigma_54_int"/>
</dbReference>
<feature type="coiled-coil region" evidence="6">
    <location>
        <begin position="118"/>
        <end position="145"/>
    </location>
</feature>
<dbReference type="OrthoDB" id="9771372at2"/>
<keyword evidence="2" id="KW-0067">ATP-binding</keyword>
<dbReference type="AlphaFoldDB" id="A0A511V8T3"/>
<gene>
    <name evidence="9" type="ORF">ADA01nite_27950</name>
</gene>
<keyword evidence="4" id="KW-0238">DNA-binding</keyword>
<keyword evidence="5" id="KW-0804">Transcription</keyword>
<dbReference type="CDD" id="cd00009">
    <property type="entry name" value="AAA"/>
    <property type="match status" value="1"/>
</dbReference>
<dbReference type="InterPro" id="IPR003593">
    <property type="entry name" value="AAA+_ATPase"/>
</dbReference>
<dbReference type="NCBIfam" id="TIGR00229">
    <property type="entry name" value="sensory_box"/>
    <property type="match status" value="1"/>
</dbReference>
<dbReference type="Gene3D" id="1.10.8.60">
    <property type="match status" value="1"/>
</dbReference>
<dbReference type="EMBL" id="BJXX01000127">
    <property type="protein sequence ID" value="GEN35335.1"/>
    <property type="molecule type" value="Genomic_DNA"/>
</dbReference>
<dbReference type="Pfam" id="PF25601">
    <property type="entry name" value="AAA_lid_14"/>
    <property type="match status" value="1"/>
</dbReference>
<evidence type="ECO:0000256" key="1">
    <source>
        <dbReference type="ARBA" id="ARBA00022741"/>
    </source>
</evidence>
<evidence type="ECO:0000256" key="4">
    <source>
        <dbReference type="ARBA" id="ARBA00023125"/>
    </source>
</evidence>
<keyword evidence="1" id="KW-0547">Nucleotide-binding</keyword>
<evidence type="ECO:0000256" key="5">
    <source>
        <dbReference type="ARBA" id="ARBA00023163"/>
    </source>
</evidence>
<dbReference type="Proteomes" id="UP000321157">
    <property type="component" value="Unassembled WGS sequence"/>
</dbReference>
<evidence type="ECO:0000313" key="9">
    <source>
        <dbReference type="EMBL" id="GEN35335.1"/>
    </source>
</evidence>
<dbReference type="PROSITE" id="PS50113">
    <property type="entry name" value="PAC"/>
    <property type="match status" value="1"/>
</dbReference>
<feature type="domain" description="PAC" evidence="8">
    <location>
        <begin position="83"/>
        <end position="134"/>
    </location>
</feature>
<dbReference type="InterPro" id="IPR000014">
    <property type="entry name" value="PAS"/>
</dbReference>
<evidence type="ECO:0000256" key="2">
    <source>
        <dbReference type="ARBA" id="ARBA00022840"/>
    </source>
</evidence>
<sequence>MYKTPFFQLTATEELVYLLTSIFNTSHDGLYVCDKNGYTLLYNEAFLQISGISMELMNTYSTIELHQMNVVPESCAGEAIKTQRSCSTIIDYYNGKKAIVTATPFFNQDQEILFVVSNVRDITEINRLQQELEETRQVNLAFQKALEQIQNGLENNQQFIYRSKSMHQILSMASRFAKNDSPILLLGESGVGKDVLANYIHEKSERGGDFIKINCGAIPDHLLESELFGYEKGAFTGANARKEGLFELAHGGTIFLDEIGDLPYSLQVKLLNVLQDSKIRRLGGTQTHEINIRIIAATNCDLESLVEQKKFRLDLYYRLNVLSITIPPLRERREDIPALLFFYLKKLAQKYKMEKRIDNDVLEKCMEYEWPGNIRELKNLVERMYHMSENRIISLNELPSFIKNSQRVALQNSETVKYKNNKPLPLKQAIAEFEKEYITNMLSLTSTMQECADTLEVNISTLVRKKRSLGIKFK</sequence>
<reference evidence="9 10" key="1">
    <citation type="submission" date="2019-07" db="EMBL/GenBank/DDBJ databases">
        <title>Whole genome shotgun sequence of Aneurinibacillus danicus NBRC 102444.</title>
        <authorList>
            <person name="Hosoyama A."/>
            <person name="Uohara A."/>
            <person name="Ohji S."/>
            <person name="Ichikawa N."/>
        </authorList>
    </citation>
    <scope>NUCLEOTIDE SEQUENCE [LARGE SCALE GENOMIC DNA]</scope>
    <source>
        <strain evidence="9 10">NBRC 102444</strain>
    </source>
</reference>
<proteinExistence type="predicted"/>
<dbReference type="InterPro" id="IPR027417">
    <property type="entry name" value="P-loop_NTPase"/>
</dbReference>
<dbReference type="InterPro" id="IPR025944">
    <property type="entry name" value="Sigma_54_int_dom_CS"/>
</dbReference>
<evidence type="ECO:0000259" key="7">
    <source>
        <dbReference type="PROSITE" id="PS50045"/>
    </source>
</evidence>
<dbReference type="SUPFAM" id="SSF46689">
    <property type="entry name" value="Homeodomain-like"/>
    <property type="match status" value="1"/>
</dbReference>
<dbReference type="PROSITE" id="PS00676">
    <property type="entry name" value="SIGMA54_INTERACT_2"/>
    <property type="match status" value="1"/>
</dbReference>
<dbReference type="RefSeq" id="WP_146810877.1">
    <property type="nucleotide sequence ID" value="NZ_BJXX01000127.1"/>
</dbReference>
<keyword evidence="10" id="KW-1185">Reference proteome</keyword>
<dbReference type="PROSITE" id="PS00675">
    <property type="entry name" value="SIGMA54_INTERACT_1"/>
    <property type="match status" value="1"/>
</dbReference>
<evidence type="ECO:0000256" key="6">
    <source>
        <dbReference type="SAM" id="Coils"/>
    </source>
</evidence>
<protein>
    <submittedName>
        <fullName evidence="9">Sigma-54 dependent transcriptional regulator</fullName>
    </submittedName>
</protein>
<dbReference type="InterPro" id="IPR025943">
    <property type="entry name" value="Sigma_54_int_dom_ATP-bd_2"/>
</dbReference>
<dbReference type="GO" id="GO:0006355">
    <property type="term" value="P:regulation of DNA-templated transcription"/>
    <property type="evidence" value="ECO:0007669"/>
    <property type="project" value="InterPro"/>
</dbReference>
<dbReference type="InterPro" id="IPR009057">
    <property type="entry name" value="Homeodomain-like_sf"/>
</dbReference>
<accession>A0A511V8T3</accession>
<dbReference type="PANTHER" id="PTHR32071:SF57">
    <property type="entry name" value="C4-DICARBOXYLATE TRANSPORT TRANSCRIPTIONAL REGULATORY PROTEIN DCTD"/>
    <property type="match status" value="1"/>
</dbReference>
<evidence type="ECO:0000259" key="8">
    <source>
        <dbReference type="PROSITE" id="PS50113"/>
    </source>
</evidence>
<dbReference type="InterPro" id="IPR058031">
    <property type="entry name" value="AAA_lid_NorR"/>
</dbReference>
<dbReference type="Gene3D" id="3.40.50.300">
    <property type="entry name" value="P-loop containing nucleotide triphosphate hydrolases"/>
    <property type="match status" value="1"/>
</dbReference>
<dbReference type="InterPro" id="IPR035965">
    <property type="entry name" value="PAS-like_dom_sf"/>
</dbReference>
<dbReference type="GO" id="GO:0005524">
    <property type="term" value="F:ATP binding"/>
    <property type="evidence" value="ECO:0007669"/>
    <property type="project" value="UniProtKB-KW"/>
</dbReference>
<name>A0A511V8T3_9BACL</name>
<dbReference type="PROSITE" id="PS00688">
    <property type="entry name" value="SIGMA54_INTERACT_3"/>
    <property type="match status" value="1"/>
</dbReference>
<dbReference type="SUPFAM" id="SSF52540">
    <property type="entry name" value="P-loop containing nucleoside triphosphate hydrolases"/>
    <property type="match status" value="1"/>
</dbReference>
<dbReference type="InterPro" id="IPR000700">
    <property type="entry name" value="PAS-assoc_C"/>
</dbReference>
<comment type="caution">
    <text evidence="9">The sequence shown here is derived from an EMBL/GenBank/DDBJ whole genome shotgun (WGS) entry which is preliminary data.</text>
</comment>
<evidence type="ECO:0000313" key="10">
    <source>
        <dbReference type="Proteomes" id="UP000321157"/>
    </source>
</evidence>
<dbReference type="PANTHER" id="PTHR32071">
    <property type="entry name" value="TRANSCRIPTIONAL REGULATORY PROTEIN"/>
    <property type="match status" value="1"/>
</dbReference>
<dbReference type="Gene3D" id="1.10.10.60">
    <property type="entry name" value="Homeodomain-like"/>
    <property type="match status" value="1"/>
</dbReference>
<dbReference type="GO" id="GO:0003677">
    <property type="term" value="F:DNA binding"/>
    <property type="evidence" value="ECO:0007669"/>
    <property type="project" value="UniProtKB-KW"/>
</dbReference>
<keyword evidence="3" id="KW-0805">Transcription regulation</keyword>
<dbReference type="InterPro" id="IPR025662">
    <property type="entry name" value="Sigma_54_int_dom_ATP-bd_1"/>
</dbReference>
<dbReference type="PROSITE" id="PS50045">
    <property type="entry name" value="SIGMA54_INTERACT_4"/>
    <property type="match status" value="1"/>
</dbReference>
<keyword evidence="6" id="KW-0175">Coiled coil</keyword>
<dbReference type="Gene3D" id="3.30.450.20">
    <property type="entry name" value="PAS domain"/>
    <property type="match status" value="1"/>
</dbReference>
<dbReference type="Pfam" id="PF13426">
    <property type="entry name" value="PAS_9"/>
    <property type="match status" value="1"/>
</dbReference>
<evidence type="ECO:0000256" key="3">
    <source>
        <dbReference type="ARBA" id="ARBA00023015"/>
    </source>
</evidence>
<dbReference type="SMART" id="SM00382">
    <property type="entry name" value="AAA"/>
    <property type="match status" value="1"/>
</dbReference>
<organism evidence="9 10">
    <name type="scientific">Aneurinibacillus danicus</name>
    <dbReference type="NCBI Taxonomy" id="267746"/>
    <lineage>
        <taxon>Bacteria</taxon>
        <taxon>Bacillati</taxon>
        <taxon>Bacillota</taxon>
        <taxon>Bacilli</taxon>
        <taxon>Bacillales</taxon>
        <taxon>Paenibacillaceae</taxon>
        <taxon>Aneurinibacillus group</taxon>
        <taxon>Aneurinibacillus</taxon>
    </lineage>
</organism>
<dbReference type="FunFam" id="3.40.50.300:FF:000006">
    <property type="entry name" value="DNA-binding transcriptional regulator NtrC"/>
    <property type="match status" value="1"/>
</dbReference>
<feature type="domain" description="Sigma-54 factor interaction" evidence="7">
    <location>
        <begin position="159"/>
        <end position="386"/>
    </location>
</feature>